<feature type="domain" description="EF-hand" evidence="3">
    <location>
        <begin position="213"/>
        <end position="248"/>
    </location>
</feature>
<gene>
    <name evidence="4" type="ORF">BSAL_36195</name>
</gene>
<dbReference type="VEuPathDB" id="TriTrypDB:BSAL_36195"/>
<dbReference type="InterPro" id="IPR002048">
    <property type="entry name" value="EF_hand_dom"/>
</dbReference>
<keyword evidence="5" id="KW-1185">Reference proteome</keyword>
<proteinExistence type="predicted"/>
<feature type="compositionally biased region" description="Polar residues" evidence="2">
    <location>
        <begin position="162"/>
        <end position="171"/>
    </location>
</feature>
<evidence type="ECO:0000256" key="1">
    <source>
        <dbReference type="ARBA" id="ARBA00022837"/>
    </source>
</evidence>
<reference evidence="5" key="1">
    <citation type="submission" date="2015-09" db="EMBL/GenBank/DDBJ databases">
        <authorList>
            <consortium name="Pathogen Informatics"/>
        </authorList>
    </citation>
    <scope>NUCLEOTIDE SEQUENCE [LARGE SCALE GENOMIC DNA]</scope>
    <source>
        <strain evidence="5">Lake Konstanz</strain>
    </source>
</reference>
<dbReference type="Proteomes" id="UP000051952">
    <property type="component" value="Unassembled WGS sequence"/>
</dbReference>
<dbReference type="InterPro" id="IPR011992">
    <property type="entry name" value="EF-hand-dom_pair"/>
</dbReference>
<accession>A0A0S4JPW5</accession>
<evidence type="ECO:0000313" key="4">
    <source>
        <dbReference type="EMBL" id="CUG92220.1"/>
    </source>
</evidence>
<feature type="region of interest" description="Disordered" evidence="2">
    <location>
        <begin position="1"/>
        <end position="22"/>
    </location>
</feature>
<evidence type="ECO:0000313" key="5">
    <source>
        <dbReference type="Proteomes" id="UP000051952"/>
    </source>
</evidence>
<dbReference type="SMART" id="SM00054">
    <property type="entry name" value="EFh"/>
    <property type="match status" value="2"/>
</dbReference>
<evidence type="ECO:0000256" key="2">
    <source>
        <dbReference type="SAM" id="MobiDB-lite"/>
    </source>
</evidence>
<organism evidence="4 5">
    <name type="scientific">Bodo saltans</name>
    <name type="common">Flagellated protozoan</name>
    <dbReference type="NCBI Taxonomy" id="75058"/>
    <lineage>
        <taxon>Eukaryota</taxon>
        <taxon>Discoba</taxon>
        <taxon>Euglenozoa</taxon>
        <taxon>Kinetoplastea</taxon>
        <taxon>Metakinetoplastina</taxon>
        <taxon>Eubodonida</taxon>
        <taxon>Bodonidae</taxon>
        <taxon>Bodo</taxon>
    </lineage>
</organism>
<dbReference type="AlphaFoldDB" id="A0A0S4JPW5"/>
<keyword evidence="1" id="KW-0106">Calcium</keyword>
<evidence type="ECO:0000259" key="3">
    <source>
        <dbReference type="PROSITE" id="PS50222"/>
    </source>
</evidence>
<dbReference type="GO" id="GO:0005509">
    <property type="term" value="F:calcium ion binding"/>
    <property type="evidence" value="ECO:0007669"/>
    <property type="project" value="InterPro"/>
</dbReference>
<name>A0A0S4JPW5_BODSA</name>
<dbReference type="OrthoDB" id="26525at2759"/>
<dbReference type="CDD" id="cd00051">
    <property type="entry name" value="EFh"/>
    <property type="match status" value="1"/>
</dbReference>
<feature type="region of interest" description="Disordered" evidence="2">
    <location>
        <begin position="148"/>
        <end position="171"/>
    </location>
</feature>
<dbReference type="PROSITE" id="PS00018">
    <property type="entry name" value="EF_HAND_1"/>
    <property type="match status" value="2"/>
</dbReference>
<dbReference type="Pfam" id="PF13499">
    <property type="entry name" value="EF-hand_7"/>
    <property type="match status" value="1"/>
</dbReference>
<dbReference type="EMBL" id="CYKH01002021">
    <property type="protein sequence ID" value="CUG92220.1"/>
    <property type="molecule type" value="Genomic_DNA"/>
</dbReference>
<feature type="domain" description="EF-hand" evidence="3">
    <location>
        <begin position="261"/>
        <end position="293"/>
    </location>
</feature>
<dbReference type="SUPFAM" id="SSF47473">
    <property type="entry name" value="EF-hand"/>
    <property type="match status" value="1"/>
</dbReference>
<sequence length="293" mass="30437">MQQNHKSARPPQSNRPAAGGSTTKNASVLFRAGSNNANALATSPSGPLPVLTHSCLSPAQVAKAHAVFLSYCDFDDDLQHLQGGVGGTASATVSPSPALSAAPSMSPKGVQRFLGDLGIIKTESEAKDTIFTLNQSAAIVHRNKKIDDRTGLSSGGAGSVMSGRTTGTEDTVYSSSAATGATGKGGAAGQTLSFPLFLELLTTTFPEQVNGVSKDEELRQTFETLDANSDGVLTPTDMITLVKTLLQDNPGNPDLRAIDSMTLEQLRAAMDEADLDGDGRVTLEDFVKILTTA</sequence>
<dbReference type="Gene3D" id="1.10.238.10">
    <property type="entry name" value="EF-hand"/>
    <property type="match status" value="1"/>
</dbReference>
<dbReference type="PROSITE" id="PS50222">
    <property type="entry name" value="EF_HAND_2"/>
    <property type="match status" value="2"/>
</dbReference>
<protein>
    <submittedName>
        <fullName evidence="4">Calmodulin-like protein, putative</fullName>
    </submittedName>
</protein>
<dbReference type="InterPro" id="IPR018247">
    <property type="entry name" value="EF_Hand_1_Ca_BS"/>
</dbReference>